<dbReference type="GO" id="GO:0016787">
    <property type="term" value="F:hydrolase activity"/>
    <property type="evidence" value="ECO:0007669"/>
    <property type="project" value="UniProtKB-KW"/>
</dbReference>
<dbReference type="Pfam" id="PF00702">
    <property type="entry name" value="Hydrolase"/>
    <property type="match status" value="1"/>
</dbReference>
<dbReference type="PANTHER" id="PTHR43885:SF1">
    <property type="entry name" value="SUPERFAMILY HYDROLASE, PUTATIVE (AFU_ORTHOLOGUE AFUA_4G13290)-RELATED"/>
    <property type="match status" value="1"/>
</dbReference>
<dbReference type="Pfam" id="PF13242">
    <property type="entry name" value="Hydrolase_like"/>
    <property type="match status" value="1"/>
</dbReference>
<dbReference type="OrthoDB" id="426235at2759"/>
<dbReference type="Gene3D" id="1.10.260.80">
    <property type="match status" value="1"/>
</dbReference>
<dbReference type="InterPro" id="IPR023214">
    <property type="entry name" value="HAD_sf"/>
</dbReference>
<keyword evidence="3" id="KW-1185">Reference proteome</keyword>
<dbReference type="SUPFAM" id="SSF56784">
    <property type="entry name" value="HAD-like"/>
    <property type="match status" value="2"/>
</dbReference>
<feature type="region of interest" description="Disordered" evidence="1">
    <location>
        <begin position="260"/>
        <end position="302"/>
    </location>
</feature>
<dbReference type="Gene3D" id="3.40.50.1000">
    <property type="entry name" value="HAD superfamily/HAD-like"/>
    <property type="match status" value="1"/>
</dbReference>
<protein>
    <submittedName>
        <fullName evidence="2">HAD superfamily hydrolase</fullName>
    </submittedName>
</protein>
<feature type="region of interest" description="Disordered" evidence="1">
    <location>
        <begin position="96"/>
        <end position="117"/>
    </location>
</feature>
<dbReference type="PANTHER" id="PTHR43885">
    <property type="entry name" value="HALOACID DEHALOGENASE-LIKE HYDROLASE"/>
    <property type="match status" value="1"/>
</dbReference>
<dbReference type="Proteomes" id="UP000076874">
    <property type="component" value="Unassembled WGS sequence"/>
</dbReference>
<name>A0A167URT9_9HYPO</name>
<gene>
    <name evidence="2" type="ORF">SPI_04700</name>
</gene>
<dbReference type="InterPro" id="IPR036412">
    <property type="entry name" value="HAD-like_sf"/>
</dbReference>
<sequence length="427" mass="45030">MHTGTFVFAIGPRLLSVAAHHAPSVRLRLVRPFAAPGRRCARPTVPVYAATTPPLTTRSFSDFTTPAAMATATPPDTTIASLAVPLRKRFLPLKGRTAAKSSMPSPGAPSTFPVAGHHHHHPKVLRGVVFDVDGTMCLPQTYMFGEMRAALGITKSVDILDHIYALPTAEQREDAMERIRAIERRAMASQEAQPGLAPLMAYLDRRGVPKAICTRNFAQPVQHLLDTFLAGHVFAPIVTRDFRPPKPDPAGILHIARSWGLTRPPAEPDAGGQAHGQRIPAGARPRSTTIGSVSSDEDTADRSVVLAEQEEEEAAERTAAAIAASGTAPGGATGAATVAATAAADAASPPVPVPEADASGLIMVGDSVDDMAAGRRAGAATVLLVNDVNRHLAEHADTDLVITRLDELIDVLENGFVGREIPHHAPT</sequence>
<organism evidence="2 3">
    <name type="scientific">Niveomyces insectorum RCEF 264</name>
    <dbReference type="NCBI Taxonomy" id="1081102"/>
    <lineage>
        <taxon>Eukaryota</taxon>
        <taxon>Fungi</taxon>
        <taxon>Dikarya</taxon>
        <taxon>Ascomycota</taxon>
        <taxon>Pezizomycotina</taxon>
        <taxon>Sordariomycetes</taxon>
        <taxon>Hypocreomycetidae</taxon>
        <taxon>Hypocreales</taxon>
        <taxon>Cordycipitaceae</taxon>
        <taxon>Niveomyces</taxon>
    </lineage>
</organism>
<dbReference type="STRING" id="1081102.A0A167URT9"/>
<evidence type="ECO:0000313" key="3">
    <source>
        <dbReference type="Proteomes" id="UP000076874"/>
    </source>
</evidence>
<evidence type="ECO:0000313" key="2">
    <source>
        <dbReference type="EMBL" id="OAA61841.1"/>
    </source>
</evidence>
<dbReference type="EMBL" id="AZHD01000007">
    <property type="protein sequence ID" value="OAA61841.1"/>
    <property type="molecule type" value="Genomic_DNA"/>
</dbReference>
<reference evidence="2 3" key="1">
    <citation type="journal article" date="2016" name="Genome Biol. Evol.">
        <title>Divergent and convergent evolution of fungal pathogenicity.</title>
        <authorList>
            <person name="Shang Y."/>
            <person name="Xiao G."/>
            <person name="Zheng P."/>
            <person name="Cen K."/>
            <person name="Zhan S."/>
            <person name="Wang C."/>
        </authorList>
    </citation>
    <scope>NUCLEOTIDE SEQUENCE [LARGE SCALE GENOMIC DNA]</scope>
    <source>
        <strain evidence="2 3">RCEF 264</strain>
    </source>
</reference>
<keyword evidence="2" id="KW-0378">Hydrolase</keyword>
<evidence type="ECO:0000256" key="1">
    <source>
        <dbReference type="SAM" id="MobiDB-lite"/>
    </source>
</evidence>
<comment type="caution">
    <text evidence="2">The sequence shown here is derived from an EMBL/GenBank/DDBJ whole genome shotgun (WGS) entry which is preliminary data.</text>
</comment>
<proteinExistence type="predicted"/>
<dbReference type="AlphaFoldDB" id="A0A167URT9"/>
<accession>A0A167URT9</accession>